<reference evidence="2 3" key="1">
    <citation type="submission" date="2019-11" db="EMBL/GenBank/DDBJ databases">
        <authorList>
            <person name="Jiang L.-Q."/>
        </authorList>
    </citation>
    <scope>NUCLEOTIDE SEQUENCE [LARGE SCALE GENOMIC DNA]</scope>
    <source>
        <strain evidence="2 3">YIM 132087</strain>
    </source>
</reference>
<dbReference type="InterPro" id="IPR016047">
    <property type="entry name" value="M23ase_b-sheet_dom"/>
</dbReference>
<comment type="caution">
    <text evidence="2">The sequence shown here is derived from an EMBL/GenBank/DDBJ whole genome shotgun (WGS) entry which is preliminary data.</text>
</comment>
<organism evidence="2 3">
    <name type="scientific">Nakamurella alba</name>
    <dbReference type="NCBI Taxonomy" id="2665158"/>
    <lineage>
        <taxon>Bacteria</taxon>
        <taxon>Bacillati</taxon>
        <taxon>Actinomycetota</taxon>
        <taxon>Actinomycetes</taxon>
        <taxon>Nakamurellales</taxon>
        <taxon>Nakamurellaceae</taxon>
        <taxon>Nakamurella</taxon>
    </lineage>
</organism>
<evidence type="ECO:0000259" key="1">
    <source>
        <dbReference type="Pfam" id="PF01551"/>
    </source>
</evidence>
<keyword evidence="3" id="KW-1185">Reference proteome</keyword>
<protein>
    <submittedName>
        <fullName evidence="2">Peptidoglycan DD-metalloendopeptidase family protein</fullName>
    </submittedName>
</protein>
<dbReference type="EMBL" id="WLYK01000001">
    <property type="protein sequence ID" value="MTD12597.1"/>
    <property type="molecule type" value="Genomic_DNA"/>
</dbReference>
<accession>A0A7K1FER4</accession>
<dbReference type="Proteomes" id="UP000460221">
    <property type="component" value="Unassembled WGS sequence"/>
</dbReference>
<dbReference type="CDD" id="cd12797">
    <property type="entry name" value="M23_peptidase"/>
    <property type="match status" value="1"/>
</dbReference>
<gene>
    <name evidence="2" type="ORF">GIS00_01390</name>
</gene>
<proteinExistence type="predicted"/>
<dbReference type="RefSeq" id="WP_154766636.1">
    <property type="nucleotide sequence ID" value="NZ_WLYK01000001.1"/>
</dbReference>
<dbReference type="Pfam" id="PF01551">
    <property type="entry name" value="Peptidase_M23"/>
    <property type="match status" value="1"/>
</dbReference>
<name>A0A7K1FER4_9ACTN</name>
<dbReference type="InterPro" id="IPR050570">
    <property type="entry name" value="Cell_wall_metabolism_enzyme"/>
</dbReference>
<dbReference type="SUPFAM" id="SSF51261">
    <property type="entry name" value="Duplicated hybrid motif"/>
    <property type="match status" value="1"/>
</dbReference>
<evidence type="ECO:0000313" key="3">
    <source>
        <dbReference type="Proteomes" id="UP000460221"/>
    </source>
</evidence>
<dbReference type="PANTHER" id="PTHR21666:SF270">
    <property type="entry name" value="MUREIN HYDROLASE ACTIVATOR ENVC"/>
    <property type="match status" value="1"/>
</dbReference>
<dbReference type="PANTHER" id="PTHR21666">
    <property type="entry name" value="PEPTIDASE-RELATED"/>
    <property type="match status" value="1"/>
</dbReference>
<sequence>MSSVPTGTSANEPEHFTPLIITSISPDPVPVTGTDRKIYLVYELQVLNAAPRPATITSVDTLGGASGEILASLTGDQVVARSLLVADYALPPVPATTIPAGRTLLLVMDAAFDAAGSVPTSIVHRITATFGDFDPNQGDFALNNFPGRITQTGGAVSVGTGAPEVVAPPLAGPDWVAVNACCELSPHRGAMLPLDGRINGAERYAVDFAKFDLTAEPIVDLEKGTQASFSGDPDKNESYFAFGQPILAVADAEVVTVVQDLPEAPPHVFLQGLGVGELGGNHVVLKLRDGVYAFYGHLKTGSVTVAVGDRVQVGEQIAELGNSGNTSEAHLHFHLMNGPLPLTATNLPWVIDSFTWDGDVTPEKLLTATAGERTDELPLIYGAMTFPAVG</sequence>
<dbReference type="AlphaFoldDB" id="A0A7K1FER4"/>
<feature type="domain" description="M23ase beta-sheet core" evidence="1">
    <location>
        <begin position="243"/>
        <end position="337"/>
    </location>
</feature>
<dbReference type="GO" id="GO:0004222">
    <property type="term" value="F:metalloendopeptidase activity"/>
    <property type="evidence" value="ECO:0007669"/>
    <property type="project" value="TreeGrafter"/>
</dbReference>
<dbReference type="Gene3D" id="2.70.70.10">
    <property type="entry name" value="Glucose Permease (Domain IIA)"/>
    <property type="match status" value="1"/>
</dbReference>
<dbReference type="InterPro" id="IPR011055">
    <property type="entry name" value="Dup_hybrid_motif"/>
</dbReference>
<evidence type="ECO:0000313" key="2">
    <source>
        <dbReference type="EMBL" id="MTD12597.1"/>
    </source>
</evidence>